<dbReference type="STRING" id="426703.SAMN04488100_101182"/>
<evidence type="ECO:0000256" key="4">
    <source>
        <dbReference type="ARBA" id="ARBA00022598"/>
    </source>
</evidence>
<dbReference type="Gene3D" id="3.30.590.20">
    <property type="match status" value="1"/>
</dbReference>
<dbReference type="GO" id="GO:0004363">
    <property type="term" value="F:glutathione synthase activity"/>
    <property type="evidence" value="ECO:0007669"/>
    <property type="project" value="UniProtKB-UniRule"/>
</dbReference>
<dbReference type="InterPro" id="IPR020561">
    <property type="entry name" value="PRibGlycinamid_synth_ATP-grasp"/>
</dbReference>
<evidence type="ECO:0000256" key="3">
    <source>
        <dbReference type="ARBA" id="ARBA00005006"/>
    </source>
</evidence>
<dbReference type="UniPathway" id="UPA00142">
    <property type="reaction ID" value="UER00209"/>
</dbReference>
<dbReference type="SUPFAM" id="SSF56059">
    <property type="entry name" value="Glutathione synthetase ATP-binding domain-like"/>
    <property type="match status" value="1"/>
</dbReference>
<dbReference type="NCBIfam" id="NF002688">
    <property type="entry name" value="PRK02471.1"/>
    <property type="match status" value="1"/>
</dbReference>
<comment type="cofactor">
    <cofactor evidence="2">
        <name>Mg(2+)</name>
        <dbReference type="ChEBI" id="CHEBI:18420"/>
    </cofactor>
</comment>
<dbReference type="Pfam" id="PF01071">
    <property type="entry name" value="GARS_A"/>
    <property type="match status" value="1"/>
</dbReference>
<keyword evidence="10" id="KW-0464">Manganese</keyword>
<keyword evidence="18" id="KW-1185">Reference proteome</keyword>
<dbReference type="Pfam" id="PF18419">
    <property type="entry name" value="ATP-grasp_6"/>
    <property type="match status" value="1"/>
</dbReference>
<dbReference type="RefSeq" id="WP_091486088.1">
    <property type="nucleotide sequence ID" value="NZ_BJUX01000001.1"/>
</dbReference>
<dbReference type="NCBIfam" id="TIGR01435">
    <property type="entry name" value="glu_cys_lig_rel"/>
    <property type="match status" value="1"/>
</dbReference>
<dbReference type="Gene3D" id="3.30.470.20">
    <property type="entry name" value="ATP-grasp fold, B domain"/>
    <property type="match status" value="2"/>
</dbReference>
<comment type="catalytic activity">
    <reaction evidence="12 13">
        <text>L-cysteine + L-glutamate + ATP = gamma-L-glutamyl-L-cysteine + ADP + phosphate + H(+)</text>
        <dbReference type="Rhea" id="RHEA:13285"/>
        <dbReference type="ChEBI" id="CHEBI:15378"/>
        <dbReference type="ChEBI" id="CHEBI:29985"/>
        <dbReference type="ChEBI" id="CHEBI:30616"/>
        <dbReference type="ChEBI" id="CHEBI:35235"/>
        <dbReference type="ChEBI" id="CHEBI:43474"/>
        <dbReference type="ChEBI" id="CHEBI:58173"/>
        <dbReference type="ChEBI" id="CHEBI:456216"/>
        <dbReference type="EC" id="6.3.2.2"/>
    </reaction>
</comment>
<comment type="pathway">
    <text evidence="3 13">Sulfur metabolism; glutathione biosynthesis; glutathione from L-cysteine and L-glutamate: step 1/2.</text>
</comment>
<dbReference type="InterPro" id="IPR040657">
    <property type="entry name" value="GshAB_ATP-grasp"/>
</dbReference>
<keyword evidence="6" id="KW-0479">Metal-binding</keyword>
<comment type="cofactor">
    <cofactor evidence="1">
        <name>Mn(2+)</name>
        <dbReference type="ChEBI" id="CHEBI:29035"/>
    </cofactor>
</comment>
<evidence type="ECO:0000256" key="10">
    <source>
        <dbReference type="ARBA" id="ARBA00023211"/>
    </source>
</evidence>
<dbReference type="SUPFAM" id="SSF55931">
    <property type="entry name" value="Glutamine synthetase/guanido kinase"/>
    <property type="match status" value="1"/>
</dbReference>
<organism evidence="16 17">
    <name type="scientific">Alkalibacterium putridalgicola</name>
    <dbReference type="NCBI Taxonomy" id="426703"/>
    <lineage>
        <taxon>Bacteria</taxon>
        <taxon>Bacillati</taxon>
        <taxon>Bacillota</taxon>
        <taxon>Bacilli</taxon>
        <taxon>Lactobacillales</taxon>
        <taxon>Carnobacteriaceae</taxon>
        <taxon>Alkalibacterium</taxon>
    </lineage>
</organism>
<keyword evidence="9" id="KW-0460">Magnesium</keyword>
<evidence type="ECO:0000256" key="2">
    <source>
        <dbReference type="ARBA" id="ARBA00001946"/>
    </source>
</evidence>
<dbReference type="GO" id="GO:0046872">
    <property type="term" value="F:metal ion binding"/>
    <property type="evidence" value="ECO:0007669"/>
    <property type="project" value="UniProtKB-KW"/>
</dbReference>
<sequence length="755" mass="87109">MNLKKIIQNNQLEPYFVKGSFGIEKEGLRTDESGHLAQTDHPAGFGSRNHHPYVQTDFSEAQLELVTPALDTLKQQYQWLKALHDVVNRTIDEDEFVWPFSMANILPEEEDIPLIKVDDYREIRYREKLAEKYGRKKQMISGVHYNFSFTPEFLEKINSHVQSEENVDEWCNDLYLKMSRNYLRYQWVLTYLFGASPTSHPSLLDSETIGPVRSLRNSQYGYHNTFSDNVSYESIENYIRDIEELVQNNTLYEEREYYGSSRLRGAGKNVCQLVNNGTRYVEFRSFDLNPLDPLGFSYEQSLFVHVYLLTMVWMDEDNTDEDIKVGIAKNAATALEHPFEPSQYKEEGLALLKRMKETSMELDLSDDYTAVIDKAIHLFHHPKETLSARIVEEQKSRDSFIEYGIELGKRYKQLSLEKPFLLNGFETLEMSTQLLLFDALQLGVKTTVLDEQDQFLDFNYKGDKEYVRNGNMTSRDTYISHWIMANKTVTKKLLKDNDFAVPEGEEFSSLEEAKDYYVIAKDRAIVIKPKSTNYGVGITIFKQTPERADYEEALNFAFTKDDSILIEEYIEGTEYRFFVLDGKVEAVLLREPANVTGDGEHTVRELIGMKNTHPYRGENHRAPLAKIKMGEIEALMLKEQGYAFNSVIAKNEKVYLRENSNISTGGDSIDVTDDMHESYKTIAEEIARALDVKVTGLDLIVPDIHVSSTEENKGYTVIEANFNPAMNMHAYVQKGKGRRLSRKVLDMLYPNIELS</sequence>
<comment type="similarity">
    <text evidence="13">In the N-terminal section; belongs to the glutamate--cysteine ligase type 1 family. Type 2 subfamily.</text>
</comment>
<comment type="subunit">
    <text evidence="13">Monomer.</text>
</comment>
<feature type="domain" description="ATP-grasp" evidence="14">
    <location>
        <begin position="491"/>
        <end position="749"/>
    </location>
</feature>
<dbReference type="EC" id="6.3.2.3" evidence="13"/>
<dbReference type="GO" id="GO:0005524">
    <property type="term" value="F:ATP binding"/>
    <property type="evidence" value="ECO:0007669"/>
    <property type="project" value="UniProtKB-UniRule"/>
</dbReference>
<keyword evidence="7 13" id="KW-0547">Nucleotide-binding</keyword>
<accession>A0A1H7Q9Y0</accession>
<dbReference type="InterPro" id="IPR006334">
    <property type="entry name" value="Glut_cys_ligase"/>
</dbReference>
<evidence type="ECO:0000256" key="13">
    <source>
        <dbReference type="HAMAP-Rule" id="MF_00782"/>
    </source>
</evidence>
<dbReference type="InterPro" id="IPR006335">
    <property type="entry name" value="Glut_biosynth"/>
</dbReference>
<dbReference type="PROSITE" id="PS50975">
    <property type="entry name" value="ATP_GRASP"/>
    <property type="match status" value="1"/>
</dbReference>
<evidence type="ECO:0000256" key="8">
    <source>
        <dbReference type="ARBA" id="ARBA00022840"/>
    </source>
</evidence>
<name>A0A1H7Q9Y0_9LACT</name>
<dbReference type="EMBL" id="BJUX01000001">
    <property type="protein sequence ID" value="GEK87986.1"/>
    <property type="molecule type" value="Genomic_DNA"/>
</dbReference>
<keyword evidence="11 13" id="KW-0511">Multifunctional enzyme</keyword>
<comment type="catalytic activity">
    <reaction evidence="13">
        <text>gamma-L-glutamyl-L-cysteine + glycine + ATP = glutathione + ADP + phosphate + H(+)</text>
        <dbReference type="Rhea" id="RHEA:13557"/>
        <dbReference type="ChEBI" id="CHEBI:15378"/>
        <dbReference type="ChEBI" id="CHEBI:30616"/>
        <dbReference type="ChEBI" id="CHEBI:43474"/>
        <dbReference type="ChEBI" id="CHEBI:57305"/>
        <dbReference type="ChEBI" id="CHEBI:57925"/>
        <dbReference type="ChEBI" id="CHEBI:58173"/>
        <dbReference type="ChEBI" id="CHEBI:456216"/>
        <dbReference type="EC" id="6.3.2.3"/>
    </reaction>
</comment>
<evidence type="ECO:0000256" key="1">
    <source>
        <dbReference type="ARBA" id="ARBA00001936"/>
    </source>
</evidence>
<dbReference type="InterPro" id="IPR013815">
    <property type="entry name" value="ATP_grasp_subdomain_1"/>
</dbReference>
<dbReference type="EMBL" id="FOBL01000001">
    <property type="protein sequence ID" value="SEL44772.1"/>
    <property type="molecule type" value="Genomic_DNA"/>
</dbReference>
<dbReference type="EC" id="6.3.2.2" evidence="13"/>
<dbReference type="PANTHER" id="PTHR38761">
    <property type="entry name" value="GLUTAMATE--CYSTEINE LIGASE"/>
    <property type="match status" value="1"/>
</dbReference>
<reference evidence="15 18" key="2">
    <citation type="submission" date="2019-07" db="EMBL/GenBank/DDBJ databases">
        <title>Whole genome shotgun sequence of Alkalibacterium putridalgicola NBRC 103243.</title>
        <authorList>
            <person name="Hosoyama A."/>
            <person name="Uohara A."/>
            <person name="Ohji S."/>
            <person name="Ichikawa N."/>
        </authorList>
    </citation>
    <scope>NUCLEOTIDE SEQUENCE [LARGE SCALE GENOMIC DNA]</scope>
    <source>
        <strain evidence="15 18">NBRC 103243</strain>
    </source>
</reference>
<gene>
    <name evidence="13 15" type="primary">gshAB</name>
    <name evidence="13" type="synonym">gshF</name>
    <name evidence="15" type="ORF">APU01nite_00250</name>
    <name evidence="16" type="ORF">SAMN04488100_101182</name>
</gene>
<dbReference type="PANTHER" id="PTHR38761:SF1">
    <property type="entry name" value="GLUTAMATE--CYSTEINE LIGASE"/>
    <property type="match status" value="1"/>
</dbReference>
<dbReference type="HAMAP" id="MF_00782">
    <property type="entry name" value="Glut_biosynth"/>
    <property type="match status" value="1"/>
</dbReference>
<evidence type="ECO:0000259" key="14">
    <source>
        <dbReference type="PROSITE" id="PS50975"/>
    </source>
</evidence>
<keyword evidence="4 13" id="KW-0436">Ligase</keyword>
<proteinExistence type="inferred from homology"/>
<dbReference type="OrthoDB" id="9803907at2"/>
<dbReference type="GO" id="GO:0005829">
    <property type="term" value="C:cytosol"/>
    <property type="evidence" value="ECO:0007669"/>
    <property type="project" value="TreeGrafter"/>
</dbReference>
<dbReference type="Proteomes" id="UP000321425">
    <property type="component" value="Unassembled WGS sequence"/>
</dbReference>
<keyword evidence="8 13" id="KW-0067">ATP-binding</keyword>
<dbReference type="GO" id="GO:0004357">
    <property type="term" value="F:glutamate-cysteine ligase activity"/>
    <property type="evidence" value="ECO:0007669"/>
    <property type="project" value="UniProtKB-UniRule"/>
</dbReference>
<evidence type="ECO:0000313" key="17">
    <source>
        <dbReference type="Proteomes" id="UP000198548"/>
    </source>
</evidence>
<evidence type="ECO:0000313" key="16">
    <source>
        <dbReference type="EMBL" id="SEL44772.1"/>
    </source>
</evidence>
<keyword evidence="5 13" id="KW-0317">Glutathione biosynthesis</keyword>
<comment type="pathway">
    <text evidence="13">Sulfur metabolism; glutathione biosynthesis; glutathione from L-cysteine and L-glutamate: step 2/2.</text>
</comment>
<protein>
    <recommendedName>
        <fullName evidence="13">Glutathione biosynthesis bifunctional protein GshAB</fullName>
    </recommendedName>
    <alternativeName>
        <fullName evidence="13">Gamma-GCS-GS</fullName>
        <shortName evidence="13">GCS-GS</shortName>
    </alternativeName>
    <domain>
        <recommendedName>
            <fullName evidence="13">Glutamate--cysteine ligase</fullName>
            <ecNumber evidence="13">6.3.2.2</ecNumber>
        </recommendedName>
        <alternativeName>
            <fullName evidence="13">Gamma-ECS</fullName>
            <shortName evidence="13">GCS</shortName>
        </alternativeName>
        <alternativeName>
            <fullName evidence="13">Gamma-glutamylcysteine synthetase</fullName>
        </alternativeName>
    </domain>
    <domain>
        <recommendedName>
            <fullName evidence="13">Glutathione synthetase</fullName>
            <ecNumber evidence="13">6.3.2.3</ecNumber>
        </recommendedName>
        <alternativeName>
            <fullName evidence="13">GSH synthetase</fullName>
            <shortName evidence="13">GS</shortName>
            <shortName evidence="13">GSH-S</shortName>
            <shortName evidence="13">GSHase</shortName>
        </alternativeName>
        <alternativeName>
            <fullName evidence="13">Glutathione synthase</fullName>
        </alternativeName>
    </domain>
</protein>
<dbReference type="InterPro" id="IPR007370">
    <property type="entry name" value="Glu_cys_ligase"/>
</dbReference>
<evidence type="ECO:0000256" key="11">
    <source>
        <dbReference type="ARBA" id="ARBA00023268"/>
    </source>
</evidence>
<comment type="function">
    <text evidence="13">Synthesizes glutathione from L-glutamate and L-cysteine via gamma-L-glutamyl-L-cysteine.</text>
</comment>
<evidence type="ECO:0000256" key="5">
    <source>
        <dbReference type="ARBA" id="ARBA00022684"/>
    </source>
</evidence>
<dbReference type="Gene3D" id="3.30.1490.20">
    <property type="entry name" value="ATP-grasp fold, A domain"/>
    <property type="match status" value="1"/>
</dbReference>
<dbReference type="InterPro" id="IPR011761">
    <property type="entry name" value="ATP-grasp"/>
</dbReference>
<evidence type="ECO:0000256" key="12">
    <source>
        <dbReference type="ARBA" id="ARBA00048819"/>
    </source>
</evidence>
<evidence type="ECO:0000256" key="7">
    <source>
        <dbReference type="ARBA" id="ARBA00022741"/>
    </source>
</evidence>
<evidence type="ECO:0000313" key="15">
    <source>
        <dbReference type="EMBL" id="GEK87986.1"/>
    </source>
</evidence>
<dbReference type="Proteomes" id="UP000198548">
    <property type="component" value="Unassembled WGS sequence"/>
</dbReference>
<reference evidence="16 17" key="1">
    <citation type="submission" date="2016-10" db="EMBL/GenBank/DDBJ databases">
        <authorList>
            <person name="de Groot N.N."/>
        </authorList>
    </citation>
    <scope>NUCLEOTIDE SEQUENCE [LARGE SCALE GENOMIC DNA]</scope>
    <source>
        <strain evidence="16 17">DSM 19182</strain>
    </source>
</reference>
<feature type="region of interest" description="Glutamate--cysteine ligase" evidence="13">
    <location>
        <begin position="1"/>
        <end position="334"/>
    </location>
</feature>
<dbReference type="Pfam" id="PF04262">
    <property type="entry name" value="Glu_cys_ligase"/>
    <property type="match status" value="1"/>
</dbReference>
<dbReference type="AlphaFoldDB" id="A0A1H7Q9Y0"/>
<evidence type="ECO:0000313" key="18">
    <source>
        <dbReference type="Proteomes" id="UP000321425"/>
    </source>
</evidence>
<evidence type="ECO:0000256" key="6">
    <source>
        <dbReference type="ARBA" id="ARBA00022723"/>
    </source>
</evidence>
<dbReference type="InterPro" id="IPR014746">
    <property type="entry name" value="Gln_synth/guanido_kin_cat_dom"/>
</dbReference>
<evidence type="ECO:0000256" key="9">
    <source>
        <dbReference type="ARBA" id="ARBA00022842"/>
    </source>
</evidence>